<dbReference type="GO" id="GO:0005886">
    <property type="term" value="C:plasma membrane"/>
    <property type="evidence" value="ECO:0007669"/>
    <property type="project" value="TreeGrafter"/>
</dbReference>
<gene>
    <name evidence="7" type="ORF">ONB1V03_LOCUS14309</name>
</gene>
<feature type="chain" id="PRO_5035592686" description="Carboxylesterase type B domain-containing protein" evidence="5">
    <location>
        <begin position="21"/>
        <end position="169"/>
    </location>
</feature>
<dbReference type="PANTHER" id="PTHR43918:SF4">
    <property type="entry name" value="CARBOXYLIC ESTER HYDROLASE"/>
    <property type="match status" value="1"/>
</dbReference>
<evidence type="ECO:0000256" key="3">
    <source>
        <dbReference type="ARBA" id="ARBA00022801"/>
    </source>
</evidence>
<dbReference type="Pfam" id="PF00135">
    <property type="entry name" value="COesterase"/>
    <property type="match status" value="1"/>
</dbReference>
<evidence type="ECO:0000256" key="1">
    <source>
        <dbReference type="ARBA" id="ARBA00005964"/>
    </source>
</evidence>
<dbReference type="PROSITE" id="PS00941">
    <property type="entry name" value="CARBOXYLESTERASE_B_2"/>
    <property type="match status" value="1"/>
</dbReference>
<keyword evidence="5" id="KW-0732">Signal</keyword>
<evidence type="ECO:0000256" key="5">
    <source>
        <dbReference type="SAM" id="SignalP"/>
    </source>
</evidence>
<comment type="similarity">
    <text evidence="1">Belongs to the type-B carboxylesterase/lipase family.</text>
</comment>
<dbReference type="PANTHER" id="PTHR43918">
    <property type="entry name" value="ACETYLCHOLINESTERASE"/>
    <property type="match status" value="1"/>
</dbReference>
<dbReference type="OrthoDB" id="6513695at2759"/>
<evidence type="ECO:0000256" key="2">
    <source>
        <dbReference type="ARBA" id="ARBA00022487"/>
    </source>
</evidence>
<reference evidence="7" key="1">
    <citation type="submission" date="2020-11" db="EMBL/GenBank/DDBJ databases">
        <authorList>
            <person name="Tran Van P."/>
        </authorList>
    </citation>
    <scope>NUCLEOTIDE SEQUENCE</scope>
</reference>
<organism evidence="7">
    <name type="scientific">Oppiella nova</name>
    <dbReference type="NCBI Taxonomy" id="334625"/>
    <lineage>
        <taxon>Eukaryota</taxon>
        <taxon>Metazoa</taxon>
        <taxon>Ecdysozoa</taxon>
        <taxon>Arthropoda</taxon>
        <taxon>Chelicerata</taxon>
        <taxon>Arachnida</taxon>
        <taxon>Acari</taxon>
        <taxon>Acariformes</taxon>
        <taxon>Sarcoptiformes</taxon>
        <taxon>Oribatida</taxon>
        <taxon>Brachypylina</taxon>
        <taxon>Oppioidea</taxon>
        <taxon>Oppiidae</taxon>
        <taxon>Oppiella</taxon>
    </lineage>
</organism>
<name>A0A7R9MCW7_9ACAR</name>
<evidence type="ECO:0000256" key="4">
    <source>
        <dbReference type="ARBA" id="ARBA00023180"/>
    </source>
</evidence>
<dbReference type="Gene3D" id="3.40.50.1820">
    <property type="entry name" value="alpha/beta hydrolase"/>
    <property type="match status" value="1"/>
</dbReference>
<dbReference type="GO" id="GO:0005615">
    <property type="term" value="C:extracellular space"/>
    <property type="evidence" value="ECO:0007669"/>
    <property type="project" value="TreeGrafter"/>
</dbReference>
<keyword evidence="2" id="KW-0719">Serine esterase</keyword>
<keyword evidence="8" id="KW-1185">Reference proteome</keyword>
<dbReference type="InterPro" id="IPR002018">
    <property type="entry name" value="CarbesteraseB"/>
</dbReference>
<evidence type="ECO:0000259" key="6">
    <source>
        <dbReference type="Pfam" id="PF00135"/>
    </source>
</evidence>
<dbReference type="GO" id="GO:0006581">
    <property type="term" value="P:acetylcholine catabolic process"/>
    <property type="evidence" value="ECO:0007669"/>
    <property type="project" value="TreeGrafter"/>
</dbReference>
<dbReference type="InterPro" id="IPR050654">
    <property type="entry name" value="AChE-related_enzymes"/>
</dbReference>
<dbReference type="EMBL" id="OC928311">
    <property type="protein sequence ID" value="CAD7657684.1"/>
    <property type="molecule type" value="Genomic_DNA"/>
</dbReference>
<dbReference type="InterPro" id="IPR019819">
    <property type="entry name" value="Carboxylesterase_B_CS"/>
</dbReference>
<dbReference type="Proteomes" id="UP000728032">
    <property type="component" value="Unassembled WGS sequence"/>
</dbReference>
<dbReference type="EMBL" id="CAJPVJ010013486">
    <property type="protein sequence ID" value="CAG2174870.1"/>
    <property type="molecule type" value="Genomic_DNA"/>
</dbReference>
<sequence>MNIIVANIFALLLCLNYAKTDDNLIITVRTKNGLINGRTDTFDGKHYNQFLGIPYAEPPTGDLRFKKPVPIKPWSEHLEVSQWPAPCYQSYSKNFRNTNFSEDCLYLNVWAPVDTNAEVVDRDQPKAVMVWIHGGALIVGSTVENYYSGHVLATKGDVVVVTIGYRNCT</sequence>
<dbReference type="AlphaFoldDB" id="A0A7R9MCW7"/>
<keyword evidence="3" id="KW-0378">Hydrolase</keyword>
<proteinExistence type="inferred from homology"/>
<keyword evidence="4" id="KW-0325">Glycoprotein</keyword>
<feature type="signal peptide" evidence="5">
    <location>
        <begin position="1"/>
        <end position="20"/>
    </location>
</feature>
<evidence type="ECO:0000313" key="8">
    <source>
        <dbReference type="Proteomes" id="UP000728032"/>
    </source>
</evidence>
<dbReference type="GO" id="GO:0019695">
    <property type="term" value="P:choline metabolic process"/>
    <property type="evidence" value="ECO:0007669"/>
    <property type="project" value="TreeGrafter"/>
</dbReference>
<protein>
    <recommendedName>
        <fullName evidence="6">Carboxylesterase type B domain-containing protein</fullName>
    </recommendedName>
</protein>
<feature type="domain" description="Carboxylesterase type B" evidence="6">
    <location>
        <begin position="27"/>
        <end position="166"/>
    </location>
</feature>
<dbReference type="GO" id="GO:0003990">
    <property type="term" value="F:acetylcholinesterase activity"/>
    <property type="evidence" value="ECO:0007669"/>
    <property type="project" value="TreeGrafter"/>
</dbReference>
<dbReference type="SUPFAM" id="SSF53474">
    <property type="entry name" value="alpha/beta-Hydrolases"/>
    <property type="match status" value="1"/>
</dbReference>
<dbReference type="InterPro" id="IPR029058">
    <property type="entry name" value="AB_hydrolase_fold"/>
</dbReference>
<evidence type="ECO:0000313" key="7">
    <source>
        <dbReference type="EMBL" id="CAD7657684.1"/>
    </source>
</evidence>
<accession>A0A7R9MCW7</accession>